<dbReference type="WBParaSite" id="ECPE_0001679401-mRNA-1">
    <property type="protein sequence ID" value="ECPE_0001679401-mRNA-1"/>
    <property type="gene ID" value="ECPE_0001679401"/>
</dbReference>
<reference evidence="3" key="1">
    <citation type="submission" date="2016-06" db="UniProtKB">
        <authorList>
            <consortium name="WormBaseParasite"/>
        </authorList>
    </citation>
    <scope>IDENTIFICATION</scope>
</reference>
<accession>A0A183BC16</accession>
<dbReference type="EMBL" id="UZAN01065689">
    <property type="protein sequence ID" value="VDP94023.1"/>
    <property type="molecule type" value="Genomic_DNA"/>
</dbReference>
<proteinExistence type="predicted"/>
<evidence type="ECO:0000313" key="2">
    <source>
        <dbReference type="Proteomes" id="UP000272942"/>
    </source>
</evidence>
<keyword evidence="2" id="KW-1185">Reference proteome</keyword>
<protein>
    <submittedName>
        <fullName evidence="1 3">Uncharacterized protein</fullName>
    </submittedName>
</protein>
<gene>
    <name evidence="1" type="ORF">ECPE_LOCUS16751</name>
</gene>
<reference evidence="1 2" key="2">
    <citation type="submission" date="2018-11" db="EMBL/GenBank/DDBJ databases">
        <authorList>
            <consortium name="Pathogen Informatics"/>
        </authorList>
    </citation>
    <scope>NUCLEOTIDE SEQUENCE [LARGE SCALE GENOMIC DNA]</scope>
    <source>
        <strain evidence="1 2">Egypt</strain>
    </source>
</reference>
<evidence type="ECO:0000313" key="3">
    <source>
        <dbReference type="WBParaSite" id="ECPE_0001679401-mRNA-1"/>
    </source>
</evidence>
<evidence type="ECO:0000313" key="1">
    <source>
        <dbReference type="EMBL" id="VDP94023.1"/>
    </source>
</evidence>
<dbReference type="AlphaFoldDB" id="A0A183BC16"/>
<dbReference type="Proteomes" id="UP000272942">
    <property type="component" value="Unassembled WGS sequence"/>
</dbReference>
<name>A0A183BC16_9TREM</name>
<organism evidence="3">
    <name type="scientific">Echinostoma caproni</name>
    <dbReference type="NCBI Taxonomy" id="27848"/>
    <lineage>
        <taxon>Eukaryota</taxon>
        <taxon>Metazoa</taxon>
        <taxon>Spiralia</taxon>
        <taxon>Lophotrochozoa</taxon>
        <taxon>Platyhelminthes</taxon>
        <taxon>Trematoda</taxon>
        <taxon>Digenea</taxon>
        <taxon>Plagiorchiida</taxon>
        <taxon>Echinostomata</taxon>
        <taxon>Echinostomatoidea</taxon>
        <taxon>Echinostomatidae</taxon>
        <taxon>Echinostoma</taxon>
    </lineage>
</organism>
<sequence>MGLDPCSRTELFEEVDTATWFESGSVTGMECVEEVDNATWLACATELSQLSRLKTESAIYITLCSTDAASMLDPCTGMEFVEEMDTATWMCSTDAASRLDPCIGMEVVEEVVTATWLAGAVELSKLNRMKSESDISKAGRDVSQYL</sequence>